<evidence type="ECO:0008006" key="4">
    <source>
        <dbReference type="Google" id="ProtNLM"/>
    </source>
</evidence>
<sequence length="323" mass="35132">MSDYYFGDGGPVAEWAPSGGPKPDFATCLLYLDRGDDLEHIAPLLQLWYDEASRLLLPFVQPLGAPEPTRSLSAYEENAEGRGRRRRPGTWAEGLTEDLFQLSAHWFDVTPSSIASELDLYVFRFAQRRHVKLQVSIGFQDRPDRLPLVLPALVELTRSVADVADPSYGEIVVNAETVSPATMLDSALYRPNEESARTSRTRLRGYEWVTVCPKELTPVVGGVSALRAGGAFSEVLPLAHGGALLRATESPADYRADRVRAVFRALAPVLPSGQPCDLPGHDLSRVVFADARNPTPNLDLGPGLAPGAGPRRSPLDPLDLGLV</sequence>
<feature type="region of interest" description="Disordered" evidence="1">
    <location>
        <begin position="70"/>
        <end position="89"/>
    </location>
</feature>
<feature type="compositionally biased region" description="Low complexity" evidence="1">
    <location>
        <begin position="300"/>
        <end position="310"/>
    </location>
</feature>
<proteinExistence type="predicted"/>
<name>A0ABW3YB08_9ACTN</name>
<dbReference type="RefSeq" id="WP_377568535.1">
    <property type="nucleotide sequence ID" value="NZ_JBHTMP010000008.1"/>
</dbReference>
<evidence type="ECO:0000256" key="1">
    <source>
        <dbReference type="SAM" id="MobiDB-lite"/>
    </source>
</evidence>
<comment type="caution">
    <text evidence="2">The sequence shown here is derived from an EMBL/GenBank/DDBJ whole genome shotgun (WGS) entry which is preliminary data.</text>
</comment>
<evidence type="ECO:0000313" key="3">
    <source>
        <dbReference type="Proteomes" id="UP001597260"/>
    </source>
</evidence>
<gene>
    <name evidence="2" type="ORF">ACFQ4H_07700</name>
</gene>
<organism evidence="2 3">
    <name type="scientific">Micromonospora sonneratiae</name>
    <dbReference type="NCBI Taxonomy" id="1184706"/>
    <lineage>
        <taxon>Bacteria</taxon>
        <taxon>Bacillati</taxon>
        <taxon>Actinomycetota</taxon>
        <taxon>Actinomycetes</taxon>
        <taxon>Micromonosporales</taxon>
        <taxon>Micromonosporaceae</taxon>
        <taxon>Micromonospora</taxon>
    </lineage>
</organism>
<keyword evidence="3" id="KW-1185">Reference proteome</keyword>
<accession>A0ABW3YB08</accession>
<dbReference type="EMBL" id="JBHTMP010000008">
    <property type="protein sequence ID" value="MFD1320968.1"/>
    <property type="molecule type" value="Genomic_DNA"/>
</dbReference>
<feature type="region of interest" description="Disordered" evidence="1">
    <location>
        <begin position="297"/>
        <end position="323"/>
    </location>
</feature>
<evidence type="ECO:0000313" key="2">
    <source>
        <dbReference type="EMBL" id="MFD1320968.1"/>
    </source>
</evidence>
<reference evidence="3" key="1">
    <citation type="journal article" date="2019" name="Int. J. Syst. Evol. Microbiol.">
        <title>The Global Catalogue of Microorganisms (GCM) 10K type strain sequencing project: providing services to taxonomists for standard genome sequencing and annotation.</title>
        <authorList>
            <consortium name="The Broad Institute Genomics Platform"/>
            <consortium name="The Broad Institute Genome Sequencing Center for Infectious Disease"/>
            <person name="Wu L."/>
            <person name="Ma J."/>
        </authorList>
    </citation>
    <scope>NUCLEOTIDE SEQUENCE [LARGE SCALE GENOMIC DNA]</scope>
    <source>
        <strain evidence="3">JCM 31037</strain>
    </source>
</reference>
<dbReference type="Proteomes" id="UP001597260">
    <property type="component" value="Unassembled WGS sequence"/>
</dbReference>
<protein>
    <recommendedName>
        <fullName evidence="4">DUF3396 domain-containing protein</fullName>
    </recommendedName>
</protein>